<dbReference type="Proteomes" id="UP000298327">
    <property type="component" value="Unassembled WGS sequence"/>
</dbReference>
<feature type="chain" id="PRO_5021367027" evidence="2">
    <location>
        <begin position="21"/>
        <end position="127"/>
    </location>
</feature>
<organism evidence="3 4">
    <name type="scientific">Dentipellis fragilis</name>
    <dbReference type="NCBI Taxonomy" id="205917"/>
    <lineage>
        <taxon>Eukaryota</taxon>
        <taxon>Fungi</taxon>
        <taxon>Dikarya</taxon>
        <taxon>Basidiomycota</taxon>
        <taxon>Agaricomycotina</taxon>
        <taxon>Agaricomycetes</taxon>
        <taxon>Russulales</taxon>
        <taxon>Hericiaceae</taxon>
        <taxon>Dentipellis</taxon>
    </lineage>
</organism>
<gene>
    <name evidence="3" type="ORF">EVG20_g8651</name>
</gene>
<name>A0A4Y9Y6D3_9AGAM</name>
<feature type="signal peptide" evidence="2">
    <location>
        <begin position="1"/>
        <end position="20"/>
    </location>
</feature>
<comment type="caution">
    <text evidence="3">The sequence shown here is derived from an EMBL/GenBank/DDBJ whole genome shotgun (WGS) entry which is preliminary data.</text>
</comment>
<evidence type="ECO:0000313" key="4">
    <source>
        <dbReference type="Proteomes" id="UP000298327"/>
    </source>
</evidence>
<feature type="compositionally biased region" description="Low complexity" evidence="1">
    <location>
        <begin position="47"/>
        <end position="74"/>
    </location>
</feature>
<feature type="region of interest" description="Disordered" evidence="1">
    <location>
        <begin position="36"/>
        <end position="74"/>
    </location>
</feature>
<proteinExistence type="predicted"/>
<evidence type="ECO:0000256" key="2">
    <source>
        <dbReference type="SAM" id="SignalP"/>
    </source>
</evidence>
<sequence>MRFTLFVYVSLALAGMMANAAPIAQDPTLDARKSSLKHHIAKPAPAPLRLRPSPVLAKPAPKPTLAPANPLPALAKPQPAHVKATKVLPAAVKTVAPAIVRPAPVKVQPPCAGNSICENSASAGGKA</sequence>
<protein>
    <submittedName>
        <fullName evidence="3">Uncharacterized protein</fullName>
    </submittedName>
</protein>
<evidence type="ECO:0000256" key="1">
    <source>
        <dbReference type="SAM" id="MobiDB-lite"/>
    </source>
</evidence>
<keyword evidence="2" id="KW-0732">Signal</keyword>
<keyword evidence="4" id="KW-1185">Reference proteome</keyword>
<evidence type="ECO:0000313" key="3">
    <source>
        <dbReference type="EMBL" id="TFY57157.1"/>
    </source>
</evidence>
<reference evidence="3 4" key="1">
    <citation type="submission" date="2019-02" db="EMBL/GenBank/DDBJ databases">
        <title>Genome sequencing of the rare red list fungi Dentipellis fragilis.</title>
        <authorList>
            <person name="Buettner E."/>
            <person name="Kellner H."/>
        </authorList>
    </citation>
    <scope>NUCLEOTIDE SEQUENCE [LARGE SCALE GENOMIC DNA]</scope>
    <source>
        <strain evidence="3 4">DSM 105465</strain>
    </source>
</reference>
<dbReference type="AlphaFoldDB" id="A0A4Y9Y6D3"/>
<accession>A0A4Y9Y6D3</accession>
<dbReference type="EMBL" id="SEOQ01000771">
    <property type="protein sequence ID" value="TFY57157.1"/>
    <property type="molecule type" value="Genomic_DNA"/>
</dbReference>